<dbReference type="FunFam" id="3.30.70.3250:FF:000014">
    <property type="match status" value="1"/>
</dbReference>
<evidence type="ECO:0000256" key="3">
    <source>
        <dbReference type="ARBA" id="ARBA00022552"/>
    </source>
</evidence>
<evidence type="ECO:0000313" key="9">
    <source>
        <dbReference type="Proteomes" id="UP000001542"/>
    </source>
</evidence>
<dbReference type="VEuPathDB" id="TrichDB:TVAG_256700"/>
<dbReference type="InterPro" id="IPR002759">
    <property type="entry name" value="Pop5/Rpp14/Rnp2-like"/>
</dbReference>
<evidence type="ECO:0000256" key="7">
    <source>
        <dbReference type="PIRNR" id="PIRNR023803"/>
    </source>
</evidence>
<dbReference type="InParanoid" id="A2FEX6"/>
<dbReference type="GO" id="GO:0000172">
    <property type="term" value="C:ribonuclease MRP complex"/>
    <property type="evidence" value="ECO:0000318"/>
    <property type="project" value="GO_Central"/>
</dbReference>
<dbReference type="GO" id="GO:0005655">
    <property type="term" value="C:nucleolar ribonuclease P complex"/>
    <property type="evidence" value="ECO:0000318"/>
    <property type="project" value="GO_Central"/>
</dbReference>
<protein>
    <recommendedName>
        <fullName evidence="6 7">Ribonuclease P/MRP protein subunit POP5</fullName>
    </recommendedName>
</protein>
<dbReference type="InterPro" id="IPR038085">
    <property type="entry name" value="Rnp2-like_sf"/>
</dbReference>
<keyword evidence="5" id="KW-0539">Nucleus</keyword>
<dbReference type="STRING" id="5722.A2FEX6"/>
<dbReference type="PANTHER" id="PTHR48414">
    <property type="entry name" value="POP5 HOMOLOG, RIBONUCLEASE P_MRP SUBUNIT"/>
    <property type="match status" value="1"/>
</dbReference>
<dbReference type="VEuPathDB" id="TrichDB:TVAGG3_0046960"/>
<dbReference type="PIRSF" id="PIRSF023803">
    <property type="entry name" value="Ribonuclease_P_prd"/>
    <property type="match status" value="1"/>
</dbReference>
<evidence type="ECO:0000256" key="2">
    <source>
        <dbReference type="ARBA" id="ARBA00010800"/>
    </source>
</evidence>
<dbReference type="InterPro" id="IPR016819">
    <property type="entry name" value="RNase_P/MRP_POP5"/>
</dbReference>
<dbReference type="GO" id="GO:0001682">
    <property type="term" value="P:tRNA 5'-leader removal"/>
    <property type="evidence" value="ECO:0007669"/>
    <property type="project" value="InterPro"/>
</dbReference>
<dbReference type="Gene3D" id="3.30.70.3250">
    <property type="entry name" value="Ribonuclease P, Pop5 subunit"/>
    <property type="match status" value="1"/>
</dbReference>
<dbReference type="KEGG" id="tva:4754303"/>
<comment type="function">
    <text evidence="7">Component of ribonuclease P, a protein complex that generates mature tRNA molecules by cleaving their 5'-ends.</text>
</comment>
<organism evidence="8 9">
    <name type="scientific">Trichomonas vaginalis (strain ATCC PRA-98 / G3)</name>
    <dbReference type="NCBI Taxonomy" id="412133"/>
    <lineage>
        <taxon>Eukaryota</taxon>
        <taxon>Metamonada</taxon>
        <taxon>Parabasalia</taxon>
        <taxon>Trichomonadida</taxon>
        <taxon>Trichomonadidae</taxon>
        <taxon>Trichomonas</taxon>
    </lineage>
</organism>
<evidence type="ECO:0000256" key="6">
    <source>
        <dbReference type="ARBA" id="ARBA00044198"/>
    </source>
</evidence>
<dbReference type="FunCoup" id="A2FEX6">
    <property type="interactions" value="218"/>
</dbReference>
<comment type="subcellular location">
    <subcellularLocation>
        <location evidence="1">Nucleus</location>
    </subcellularLocation>
</comment>
<keyword evidence="9" id="KW-1185">Reference proteome</keyword>
<dbReference type="SMR" id="A2FEX6"/>
<name>A2FEX6_TRIV3</name>
<reference evidence="8" key="2">
    <citation type="journal article" date="2007" name="Science">
        <title>Draft genome sequence of the sexually transmitted pathogen Trichomonas vaginalis.</title>
        <authorList>
            <person name="Carlton J.M."/>
            <person name="Hirt R.P."/>
            <person name="Silva J.C."/>
            <person name="Delcher A.L."/>
            <person name="Schatz M."/>
            <person name="Zhao Q."/>
            <person name="Wortman J.R."/>
            <person name="Bidwell S.L."/>
            <person name="Alsmark U.C.M."/>
            <person name="Besteiro S."/>
            <person name="Sicheritz-Ponten T."/>
            <person name="Noel C.J."/>
            <person name="Dacks J.B."/>
            <person name="Foster P.G."/>
            <person name="Simillion C."/>
            <person name="Van de Peer Y."/>
            <person name="Miranda-Saavedra D."/>
            <person name="Barton G.J."/>
            <person name="Westrop G.D."/>
            <person name="Mueller S."/>
            <person name="Dessi D."/>
            <person name="Fiori P.L."/>
            <person name="Ren Q."/>
            <person name="Paulsen I."/>
            <person name="Zhang H."/>
            <person name="Bastida-Corcuera F.D."/>
            <person name="Simoes-Barbosa A."/>
            <person name="Brown M.T."/>
            <person name="Hayes R.D."/>
            <person name="Mukherjee M."/>
            <person name="Okumura C.Y."/>
            <person name="Schneider R."/>
            <person name="Smith A.J."/>
            <person name="Vanacova S."/>
            <person name="Villalvazo M."/>
            <person name="Haas B.J."/>
            <person name="Pertea M."/>
            <person name="Feldblyum T.V."/>
            <person name="Utterback T.R."/>
            <person name="Shu C.L."/>
            <person name="Osoegawa K."/>
            <person name="de Jong P.J."/>
            <person name="Hrdy I."/>
            <person name="Horvathova L."/>
            <person name="Zubacova Z."/>
            <person name="Dolezal P."/>
            <person name="Malik S.B."/>
            <person name="Logsdon J.M. Jr."/>
            <person name="Henze K."/>
            <person name="Gupta A."/>
            <person name="Wang C.C."/>
            <person name="Dunne R.L."/>
            <person name="Upcroft J.A."/>
            <person name="Upcroft P."/>
            <person name="White O."/>
            <person name="Salzberg S.L."/>
            <person name="Tang P."/>
            <person name="Chiu C.-H."/>
            <person name="Lee Y.-S."/>
            <person name="Embley T.M."/>
            <person name="Coombs G.H."/>
            <person name="Mottram J.C."/>
            <person name="Tachezy J."/>
            <person name="Fraser-Liggett C.M."/>
            <person name="Johnson P.J."/>
        </authorList>
    </citation>
    <scope>NUCLEOTIDE SEQUENCE [LARGE SCALE GENOMIC DNA]</scope>
    <source>
        <strain evidence="8">G3</strain>
    </source>
</reference>
<dbReference type="OrthoDB" id="277888at2759"/>
<dbReference type="GO" id="GO:0006364">
    <property type="term" value="P:rRNA processing"/>
    <property type="evidence" value="ECO:0000318"/>
    <property type="project" value="GO_Central"/>
</dbReference>
<dbReference type="GO" id="GO:0033204">
    <property type="term" value="F:ribonuclease P RNA binding"/>
    <property type="evidence" value="ECO:0007669"/>
    <property type="project" value="InterPro"/>
</dbReference>
<dbReference type="AlphaFoldDB" id="A2FEX6"/>
<keyword evidence="4 7" id="KW-0819">tRNA processing</keyword>
<accession>A2FEX6</accession>
<keyword evidence="3" id="KW-0698">rRNA processing</keyword>
<dbReference type="EMBL" id="DS113754">
    <property type="protein sequence ID" value="EAX96530.1"/>
    <property type="molecule type" value="Genomic_DNA"/>
</dbReference>
<comment type="similarity">
    <text evidence="2 7">Belongs to the eukaryotic/archaeal RNase P protein component 2 family.</text>
</comment>
<dbReference type="SUPFAM" id="SSF160350">
    <property type="entry name" value="Rnp2-like"/>
    <property type="match status" value="1"/>
</dbReference>
<sequence length="118" mass="13326">MVRVKHRYIIFKIIPEDPNAADFGDGYSIPKSLAKPFIDMFGDFGAGNVLTSVNLVVWQPEKFTGVLRVARDWATNYVKMLDTIKEIHGIKANIKVPHISGTIDQAQRWIANNQETLN</sequence>
<evidence type="ECO:0000313" key="8">
    <source>
        <dbReference type="EMBL" id="EAX96530.1"/>
    </source>
</evidence>
<gene>
    <name evidence="8" type="ORF">TVAG_256700</name>
</gene>
<proteinExistence type="inferred from homology"/>
<dbReference type="Proteomes" id="UP000001542">
    <property type="component" value="Unassembled WGS sequence"/>
</dbReference>
<evidence type="ECO:0000256" key="1">
    <source>
        <dbReference type="ARBA" id="ARBA00004123"/>
    </source>
</evidence>
<reference evidence="8" key="1">
    <citation type="submission" date="2006-10" db="EMBL/GenBank/DDBJ databases">
        <authorList>
            <person name="Amadeo P."/>
            <person name="Zhao Q."/>
            <person name="Wortman J."/>
            <person name="Fraser-Liggett C."/>
            <person name="Carlton J."/>
        </authorList>
    </citation>
    <scope>NUCLEOTIDE SEQUENCE</scope>
    <source>
        <strain evidence="8">G3</strain>
    </source>
</reference>
<dbReference type="GO" id="GO:0008033">
    <property type="term" value="P:tRNA processing"/>
    <property type="evidence" value="ECO:0000318"/>
    <property type="project" value="GO_Central"/>
</dbReference>
<dbReference type="Pfam" id="PF01900">
    <property type="entry name" value="RNase_P_Rpp14"/>
    <property type="match status" value="1"/>
</dbReference>
<dbReference type="RefSeq" id="XP_001309460.1">
    <property type="nucleotide sequence ID" value="XM_001309459.1"/>
</dbReference>
<dbReference type="PANTHER" id="PTHR48414:SF1">
    <property type="entry name" value="POP5 HOMOLOG, RIBONUCLEASE P_MRP SUBUNIT"/>
    <property type="match status" value="1"/>
</dbReference>
<evidence type="ECO:0000256" key="5">
    <source>
        <dbReference type="ARBA" id="ARBA00023242"/>
    </source>
</evidence>
<evidence type="ECO:0000256" key="4">
    <source>
        <dbReference type="ARBA" id="ARBA00022694"/>
    </source>
</evidence>
<dbReference type="eggNOG" id="KOG4639">
    <property type="taxonomic scope" value="Eukaryota"/>
</dbReference>